<comment type="caution">
    <text evidence="1">The sequence shown here is derived from an EMBL/GenBank/DDBJ whole genome shotgun (WGS) entry which is preliminary data.</text>
</comment>
<name>A0ABX4URV1_9ACTO</name>
<evidence type="ECO:0000313" key="2">
    <source>
        <dbReference type="Proteomes" id="UP000243201"/>
    </source>
</evidence>
<gene>
    <name evidence="1" type="ORF">CJ240_05770</name>
</gene>
<accession>A0ABX4URV1</accession>
<keyword evidence="2" id="KW-1185">Reference proteome</keyword>
<dbReference type="Proteomes" id="UP000243201">
    <property type="component" value="Unassembled WGS sequence"/>
</dbReference>
<reference evidence="1 2" key="1">
    <citation type="submission" date="2017-09" db="EMBL/GenBank/DDBJ databases">
        <title>Bacterial strain isolated from the female urinary microbiota.</title>
        <authorList>
            <person name="Thomas-White K."/>
            <person name="Kumar N."/>
            <person name="Forster S."/>
            <person name="Putonti C."/>
            <person name="Lawley T."/>
            <person name="Wolfe A.J."/>
        </authorList>
    </citation>
    <scope>NUCLEOTIDE SEQUENCE [LARGE SCALE GENOMIC DNA]</scope>
    <source>
        <strain evidence="1 2">UMB0744</strain>
    </source>
</reference>
<dbReference type="RefSeq" id="WP_102184319.1">
    <property type="nucleotide sequence ID" value="NZ_PNGC01000002.1"/>
</dbReference>
<sequence length="290" mass="31985">MADTYTTTKDGFIPEVWADMINAEFLRRSIFVNSPVVTVDDSLAGKPGDTIYFPKWGKISGMQEIQEGQAPEIRNITQTRTAATVKEVGNAFGWTDERELVTMGDAQTEGARQMGILYAEKVDDDLISAALLKTKANTVQKLEKSEPLEYAAKEKAFSWGMFVDAVASLGDQWNPAEYAGLWIRSDAQAALMKDEQFINAARLGTQTPLQTGQIGQIGGVPVMVSNALPERTAILAKPNSLGLFYKRRPQVEPERKPGYRQNVLWMHAFYAAARIQDRGILSITHAAPTA</sequence>
<evidence type="ECO:0000313" key="1">
    <source>
        <dbReference type="EMBL" id="PMB89273.1"/>
    </source>
</evidence>
<dbReference type="EMBL" id="PNGC01000002">
    <property type="protein sequence ID" value="PMB89273.1"/>
    <property type="molecule type" value="Genomic_DNA"/>
</dbReference>
<dbReference type="SUPFAM" id="SSF56563">
    <property type="entry name" value="Major capsid protein gp5"/>
    <property type="match status" value="1"/>
</dbReference>
<organism evidence="1 2">
    <name type="scientific">Varibaculum cambriense</name>
    <dbReference type="NCBI Taxonomy" id="184870"/>
    <lineage>
        <taxon>Bacteria</taxon>
        <taxon>Bacillati</taxon>
        <taxon>Actinomycetota</taxon>
        <taxon>Actinomycetes</taxon>
        <taxon>Actinomycetales</taxon>
        <taxon>Actinomycetaceae</taxon>
        <taxon>Varibaculum</taxon>
    </lineage>
</organism>
<protein>
    <submittedName>
        <fullName evidence="1">Phage head protein</fullName>
    </submittedName>
</protein>
<dbReference type="Pfam" id="PF25209">
    <property type="entry name" value="Phage_capsid_4"/>
    <property type="match status" value="1"/>
</dbReference>
<proteinExistence type="predicted"/>